<reference evidence="2 3" key="1">
    <citation type="journal article" date="2018" name="Sci. Rep.">
        <title>Raphidocelis subcapitata (=Pseudokirchneriella subcapitata) provides an insight into genome evolution and environmental adaptations in the Sphaeropleales.</title>
        <authorList>
            <person name="Suzuki S."/>
            <person name="Yamaguchi H."/>
            <person name="Nakajima N."/>
            <person name="Kawachi M."/>
        </authorList>
    </citation>
    <scope>NUCLEOTIDE SEQUENCE [LARGE SCALE GENOMIC DNA]</scope>
    <source>
        <strain evidence="2 3">NIES-35</strain>
    </source>
</reference>
<evidence type="ECO:0000256" key="1">
    <source>
        <dbReference type="SAM" id="SignalP"/>
    </source>
</evidence>
<dbReference type="OrthoDB" id="562086at2759"/>
<dbReference type="InParanoid" id="A0A2V0NY04"/>
<proteinExistence type="predicted"/>
<dbReference type="Proteomes" id="UP000247498">
    <property type="component" value="Unassembled WGS sequence"/>
</dbReference>
<dbReference type="AlphaFoldDB" id="A0A2V0NY04"/>
<name>A0A2V0NY04_9CHLO</name>
<comment type="caution">
    <text evidence="2">The sequence shown here is derived from an EMBL/GenBank/DDBJ whole genome shotgun (WGS) entry which is preliminary data.</text>
</comment>
<dbReference type="Gene3D" id="2.60.40.10">
    <property type="entry name" value="Immunoglobulins"/>
    <property type="match status" value="1"/>
</dbReference>
<dbReference type="InterPro" id="IPR013783">
    <property type="entry name" value="Ig-like_fold"/>
</dbReference>
<gene>
    <name evidence="2" type="ORF">Rsub_02511</name>
</gene>
<protein>
    <recommendedName>
        <fullName evidence="4">CARDB domain-containing protein</fullName>
    </recommendedName>
</protein>
<dbReference type="EMBL" id="BDRX01000013">
    <property type="protein sequence ID" value="GBF89807.1"/>
    <property type="molecule type" value="Genomic_DNA"/>
</dbReference>
<accession>A0A2V0NY04</accession>
<evidence type="ECO:0008006" key="4">
    <source>
        <dbReference type="Google" id="ProtNLM"/>
    </source>
</evidence>
<keyword evidence="3" id="KW-1185">Reference proteome</keyword>
<feature type="chain" id="PRO_5015858960" description="CARDB domain-containing protein" evidence="1">
    <location>
        <begin position="22"/>
        <end position="475"/>
    </location>
</feature>
<evidence type="ECO:0000313" key="2">
    <source>
        <dbReference type="EMBL" id="GBF89807.1"/>
    </source>
</evidence>
<evidence type="ECO:0000313" key="3">
    <source>
        <dbReference type="Proteomes" id="UP000247498"/>
    </source>
</evidence>
<feature type="signal peptide" evidence="1">
    <location>
        <begin position="1"/>
        <end position="21"/>
    </location>
</feature>
<sequence length="475" mass="50730">MPSAGALVALVVLVTAGAALADEPAFKPARLVSRFEPQKPANGAMSARPGRLTAQDEVYPTLDSQSQWFNPVNPEAGKKQKTTIYITNRGNQALPAGTIVSIWANKTTLAKASFGRAPFIFASPCGEKGEVNYKLPELVPLQTKAIKASWKVSETPGEATVLFFIDSACTAFNSSAEYGQQFFYTTVVAAGTKYAYLDIVAPVGIAGFETAFTPRFPPANGTYTANIPTINLGTAPSPEGVKMGLYAGFWQIPENASTDCTYPGQYSADVPEIAPGKTKVVAAEGIQAPETVDVGYTSLNPVLDVTCKLFPTPIVYYGGYQAAIAAKPGALLGATPEKDQIYYKIKTTPKKPKVNGTMTVKVKITNVGDAEGPVGRVVIFTTSIEDAPYVRYEYDDRCDPMLPEWVLGSTYSFNTTDIVIKAGKSKTVKITDVPVPDTAGWWGLTVVPDADCANEAARGMLWPPMPFNAFEAVAP</sequence>
<keyword evidence="1" id="KW-0732">Signal</keyword>
<organism evidence="2 3">
    <name type="scientific">Raphidocelis subcapitata</name>
    <dbReference type="NCBI Taxonomy" id="307507"/>
    <lineage>
        <taxon>Eukaryota</taxon>
        <taxon>Viridiplantae</taxon>
        <taxon>Chlorophyta</taxon>
        <taxon>core chlorophytes</taxon>
        <taxon>Chlorophyceae</taxon>
        <taxon>CS clade</taxon>
        <taxon>Sphaeropleales</taxon>
        <taxon>Selenastraceae</taxon>
        <taxon>Raphidocelis</taxon>
    </lineage>
</organism>